<accession>A0ABD2C8C4</accession>
<name>A0ABD2C8C4_VESMC</name>
<sequence length="73" mass="8778">MLRVTLFPFASSDYTSELLVKSVQRRRQRMATKFSEKFNSLRGKYFTVYNLQKEMDCFSRSFSKSIQKEKDYV</sequence>
<keyword evidence="2" id="KW-1185">Reference proteome</keyword>
<dbReference type="EMBL" id="JAYRBN010000059">
    <property type="protein sequence ID" value="KAL2741244.1"/>
    <property type="molecule type" value="Genomic_DNA"/>
</dbReference>
<dbReference type="Proteomes" id="UP001607303">
    <property type="component" value="Unassembled WGS sequence"/>
</dbReference>
<protein>
    <submittedName>
        <fullName evidence="1">Uncharacterized protein</fullName>
    </submittedName>
</protein>
<proteinExistence type="predicted"/>
<comment type="caution">
    <text evidence="1">The sequence shown here is derived from an EMBL/GenBank/DDBJ whole genome shotgun (WGS) entry which is preliminary data.</text>
</comment>
<evidence type="ECO:0000313" key="2">
    <source>
        <dbReference type="Proteomes" id="UP001607303"/>
    </source>
</evidence>
<evidence type="ECO:0000313" key="1">
    <source>
        <dbReference type="EMBL" id="KAL2741244.1"/>
    </source>
</evidence>
<reference evidence="1 2" key="1">
    <citation type="journal article" date="2024" name="Ann. Entomol. Soc. Am.">
        <title>Genomic analyses of the southern and eastern yellowjacket wasps (Hymenoptera: Vespidae) reveal evolutionary signatures of social life.</title>
        <authorList>
            <person name="Catto M.A."/>
            <person name="Caine P.B."/>
            <person name="Orr S.E."/>
            <person name="Hunt B.G."/>
            <person name="Goodisman M.A.D."/>
        </authorList>
    </citation>
    <scope>NUCLEOTIDE SEQUENCE [LARGE SCALE GENOMIC DNA]</scope>
    <source>
        <strain evidence="1">232</strain>
        <tissue evidence="1">Head and thorax</tissue>
    </source>
</reference>
<organism evidence="1 2">
    <name type="scientific">Vespula maculifrons</name>
    <name type="common">Eastern yellow jacket</name>
    <name type="synonym">Wasp</name>
    <dbReference type="NCBI Taxonomy" id="7453"/>
    <lineage>
        <taxon>Eukaryota</taxon>
        <taxon>Metazoa</taxon>
        <taxon>Ecdysozoa</taxon>
        <taxon>Arthropoda</taxon>
        <taxon>Hexapoda</taxon>
        <taxon>Insecta</taxon>
        <taxon>Pterygota</taxon>
        <taxon>Neoptera</taxon>
        <taxon>Endopterygota</taxon>
        <taxon>Hymenoptera</taxon>
        <taxon>Apocrita</taxon>
        <taxon>Aculeata</taxon>
        <taxon>Vespoidea</taxon>
        <taxon>Vespidae</taxon>
        <taxon>Vespinae</taxon>
        <taxon>Vespula</taxon>
    </lineage>
</organism>
<gene>
    <name evidence="1" type="ORF">V1477_010305</name>
</gene>
<dbReference type="AlphaFoldDB" id="A0ABD2C8C4"/>